<feature type="compositionally biased region" description="Acidic residues" evidence="2">
    <location>
        <begin position="86"/>
        <end position="102"/>
    </location>
</feature>
<dbReference type="Pfam" id="PF13600">
    <property type="entry name" value="DUF4140"/>
    <property type="match status" value="1"/>
</dbReference>
<evidence type="ECO:0000256" key="1">
    <source>
        <dbReference type="SAM" id="Coils"/>
    </source>
</evidence>
<feature type="compositionally biased region" description="Gly residues" evidence="2">
    <location>
        <begin position="519"/>
        <end position="528"/>
    </location>
</feature>
<comment type="caution">
    <text evidence="5">The sequence shown here is derived from an EMBL/GenBank/DDBJ whole genome shotgun (WGS) entry which is preliminary data.</text>
</comment>
<dbReference type="Proteomes" id="UP001304895">
    <property type="component" value="Unassembled WGS sequence"/>
</dbReference>
<sequence>MEGPHKRDFHLRSLPTRSVTLFPTRAQIVREIRDSGINEITVVGLSPTVDEQSIKVEGTGSAIITDIAVELLPNRDIFQEIHPDLDSDSDKDESDQEDDSDDDKVNPALDAVREKLVALYDEQTRAAEIISSAESRLKFLDAHGSSLDKKRGVVIEASIETYRQEREKVFKDQMDGSRREREIFNEISKLQREEARLHRAEEKEDAKAAKAKAKVQRAKARLRAKQQRRDAEMKKEKTRVRKERESFWPRSVYSVRITLDAASLTPGSSRRSSVASATDVKVVADKDASQKEGEPSTCDLTLTYMTSSAFWSPSYDLSLSTTNNTAMLCFDAQLTNTTSETWTNSKVTLSTSQANFSGLHDDTPSLTPWRLKVVGRYGRPWDGLDIARSREEMAEKMTWNAAQNTVGQQKPRSDLFGVSHAASHGASHAPVVLMAQQQQPTQQMEFVPQLTAPVAAVSGSVSRPMPPQVKAMRSHILRTAPLTPSSDMPNADRTTALSNPKMSKAAVPSLTYQSRRGSEGGPPRGGGPPHDDSASEGDDDALTILDPTPTVAFQDSSFEETGLTATYDLPHLKTLAPSRTASKQRVARIAFTNAVFTRTVVAKYKPAAYLRARLRNTSKLTLLKGPTGLTLDGTFLGRSALPRCSAGETFAVPLGIDPAIRVAYPKPDVTRSTTGVFSRGESTVYRRSITLVNTRAAAGRAVDITVVDQVPVSEDDKIRVEVLHPAGMQAGRVVAAGVPGKEGKEELDWGRATVGMRKAGEVAWEVVLNAGRSVRLGLQYEVVFPAGESVAQC</sequence>
<evidence type="ECO:0000256" key="2">
    <source>
        <dbReference type="SAM" id="MobiDB-lite"/>
    </source>
</evidence>
<dbReference type="PANTHER" id="PTHR31005:SF8">
    <property type="entry name" value="DUF4139 DOMAIN-CONTAINING PROTEIN"/>
    <property type="match status" value="1"/>
</dbReference>
<accession>A0AAN6UDE5</accession>
<feature type="region of interest" description="Disordered" evidence="2">
    <location>
        <begin position="80"/>
        <end position="107"/>
    </location>
</feature>
<evidence type="ECO:0000313" key="5">
    <source>
        <dbReference type="EMBL" id="KAK4130684.1"/>
    </source>
</evidence>
<dbReference type="PANTHER" id="PTHR31005">
    <property type="entry name" value="DUF4139 DOMAIN-CONTAINING PROTEIN"/>
    <property type="match status" value="1"/>
</dbReference>
<feature type="coiled-coil region" evidence="1">
    <location>
        <begin position="183"/>
        <end position="237"/>
    </location>
</feature>
<evidence type="ECO:0000313" key="6">
    <source>
        <dbReference type="Proteomes" id="UP001304895"/>
    </source>
</evidence>
<feature type="domain" description="DUF4139" evidence="3">
    <location>
        <begin position="300"/>
        <end position="785"/>
    </location>
</feature>
<feature type="region of interest" description="Disordered" evidence="2">
    <location>
        <begin position="479"/>
        <end position="544"/>
    </location>
</feature>
<evidence type="ECO:0000259" key="3">
    <source>
        <dbReference type="Pfam" id="PF13598"/>
    </source>
</evidence>
<dbReference type="Pfam" id="PF13598">
    <property type="entry name" value="DUF4139"/>
    <property type="match status" value="1"/>
</dbReference>
<feature type="domain" description="DUF4140" evidence="4">
    <location>
        <begin position="19"/>
        <end position="140"/>
    </location>
</feature>
<dbReference type="EMBL" id="MU853433">
    <property type="protein sequence ID" value="KAK4130684.1"/>
    <property type="molecule type" value="Genomic_DNA"/>
</dbReference>
<dbReference type="AlphaFoldDB" id="A0AAN6UDE5"/>
<dbReference type="InterPro" id="IPR037291">
    <property type="entry name" value="DUF4139"/>
</dbReference>
<reference evidence="5" key="2">
    <citation type="submission" date="2023-05" db="EMBL/GenBank/DDBJ databases">
        <authorList>
            <consortium name="Lawrence Berkeley National Laboratory"/>
            <person name="Steindorff A."/>
            <person name="Hensen N."/>
            <person name="Bonometti L."/>
            <person name="Westerberg I."/>
            <person name="Brannstrom I.O."/>
            <person name="Guillou S."/>
            <person name="Cros-Aarteil S."/>
            <person name="Calhoun S."/>
            <person name="Haridas S."/>
            <person name="Kuo A."/>
            <person name="Mondo S."/>
            <person name="Pangilinan J."/>
            <person name="Riley R."/>
            <person name="Labutti K."/>
            <person name="Andreopoulos B."/>
            <person name="Lipzen A."/>
            <person name="Chen C."/>
            <person name="Yanf M."/>
            <person name="Daum C."/>
            <person name="Ng V."/>
            <person name="Clum A."/>
            <person name="Ohm R."/>
            <person name="Martin F."/>
            <person name="Silar P."/>
            <person name="Natvig D."/>
            <person name="Lalanne C."/>
            <person name="Gautier V."/>
            <person name="Ament-Velasquez S.L."/>
            <person name="Kruys A."/>
            <person name="Hutchinson M.I."/>
            <person name="Powell A.J."/>
            <person name="Barry K."/>
            <person name="Miller A.N."/>
            <person name="Grigoriev I.V."/>
            <person name="Debuchy R."/>
            <person name="Gladieux P."/>
            <person name="Thoren M.H."/>
            <person name="Johannesson H."/>
        </authorList>
    </citation>
    <scope>NUCLEOTIDE SEQUENCE</scope>
    <source>
        <strain evidence="5">CBS 123565</strain>
    </source>
</reference>
<feature type="compositionally biased region" description="Polar residues" evidence="2">
    <location>
        <begin position="482"/>
        <end position="501"/>
    </location>
</feature>
<keyword evidence="1" id="KW-0175">Coiled coil</keyword>
<keyword evidence="6" id="KW-1185">Reference proteome</keyword>
<dbReference type="InterPro" id="IPR011935">
    <property type="entry name" value="CHP02231"/>
</dbReference>
<gene>
    <name evidence="5" type="ORF">BT67DRAFT_436894</name>
</gene>
<evidence type="ECO:0000259" key="4">
    <source>
        <dbReference type="Pfam" id="PF13600"/>
    </source>
</evidence>
<protein>
    <recommendedName>
        <fullName evidence="7">Mucoidy inhibitor A</fullName>
    </recommendedName>
</protein>
<organism evidence="5 6">
    <name type="scientific">Trichocladium antarcticum</name>
    <dbReference type="NCBI Taxonomy" id="1450529"/>
    <lineage>
        <taxon>Eukaryota</taxon>
        <taxon>Fungi</taxon>
        <taxon>Dikarya</taxon>
        <taxon>Ascomycota</taxon>
        <taxon>Pezizomycotina</taxon>
        <taxon>Sordariomycetes</taxon>
        <taxon>Sordariomycetidae</taxon>
        <taxon>Sordariales</taxon>
        <taxon>Chaetomiaceae</taxon>
        <taxon>Trichocladium</taxon>
    </lineage>
</organism>
<name>A0AAN6UDE5_9PEZI</name>
<evidence type="ECO:0008006" key="7">
    <source>
        <dbReference type="Google" id="ProtNLM"/>
    </source>
</evidence>
<reference evidence="5" key="1">
    <citation type="journal article" date="2023" name="Mol. Phylogenet. Evol.">
        <title>Genome-scale phylogeny and comparative genomics of the fungal order Sordariales.</title>
        <authorList>
            <person name="Hensen N."/>
            <person name="Bonometti L."/>
            <person name="Westerberg I."/>
            <person name="Brannstrom I.O."/>
            <person name="Guillou S."/>
            <person name="Cros-Aarteil S."/>
            <person name="Calhoun S."/>
            <person name="Haridas S."/>
            <person name="Kuo A."/>
            <person name="Mondo S."/>
            <person name="Pangilinan J."/>
            <person name="Riley R."/>
            <person name="LaButti K."/>
            <person name="Andreopoulos B."/>
            <person name="Lipzen A."/>
            <person name="Chen C."/>
            <person name="Yan M."/>
            <person name="Daum C."/>
            <person name="Ng V."/>
            <person name="Clum A."/>
            <person name="Steindorff A."/>
            <person name="Ohm R.A."/>
            <person name="Martin F."/>
            <person name="Silar P."/>
            <person name="Natvig D.O."/>
            <person name="Lalanne C."/>
            <person name="Gautier V."/>
            <person name="Ament-Velasquez S.L."/>
            <person name="Kruys A."/>
            <person name="Hutchinson M.I."/>
            <person name="Powell A.J."/>
            <person name="Barry K."/>
            <person name="Miller A.N."/>
            <person name="Grigoriev I.V."/>
            <person name="Debuchy R."/>
            <person name="Gladieux P."/>
            <person name="Hiltunen Thoren M."/>
            <person name="Johannesson H."/>
        </authorList>
    </citation>
    <scope>NUCLEOTIDE SEQUENCE</scope>
    <source>
        <strain evidence="5">CBS 123565</strain>
    </source>
</reference>
<proteinExistence type="predicted"/>
<dbReference type="InterPro" id="IPR025554">
    <property type="entry name" value="DUF4140"/>
</dbReference>